<dbReference type="RefSeq" id="XP_028026389.1">
    <property type="nucleotide sequence ID" value="XM_028170588.1"/>
</dbReference>
<dbReference type="GO" id="GO:0016020">
    <property type="term" value="C:membrane"/>
    <property type="evidence" value="ECO:0007669"/>
    <property type="project" value="UniProtKB-SubCell"/>
</dbReference>
<feature type="transmembrane region" description="Helical" evidence="6">
    <location>
        <begin position="235"/>
        <end position="257"/>
    </location>
</feature>
<keyword evidence="3 6" id="KW-1133">Transmembrane helix</keyword>
<sequence>MSSENTKEEINEQVPINEKDNVNNKDEFENRSFFDKLCEIKSNITVEPIFAGLIIPSTLARLAIQNLNLDKACRVKSQFGDVVCDALIERKGNYTTQEAEIQQIISHIESWRTIIQTAIPTLLVIFMGAWSDRTGNRKICILLPIFGEFMVCVSNVLSTYFFYEIPVEITMFLEAIFPAITGGWVLVYLGVFSYISDITDEKSRTFRVGLVNLCLTAGIPIGTALSGILLKYWGYYGIFFSSGSLYFATFLYGYFYLESNTKPNAGSDEKPKPVSCFDLVSLVKETVSVAFKKRQGNFRSKIILTLLVVAIIYGPDHGERIITYLYLRYKLKWDAVKYSLYSTYSIITHSFGALISISVFSKRWGFHDSVLCLISILSKLAGSISMIFVETDFQMYTIPIVEILNATTYTSLRSLASKLIPSEEMGKMNSLFSLVETLAALVFDPTYSTIYARTVSVFTGAVYLYSSLMSIPAIAILLWIFIKHRLELRNPEKEIELNNSS</sequence>
<evidence type="ECO:0000313" key="7">
    <source>
        <dbReference type="Proteomes" id="UP000504629"/>
    </source>
</evidence>
<proteinExistence type="predicted"/>
<accession>A0A6J2JCZ1</accession>
<dbReference type="KEGG" id="bman:114240141"/>
<dbReference type="Pfam" id="PF07690">
    <property type="entry name" value="MFS_1"/>
    <property type="match status" value="1"/>
</dbReference>
<dbReference type="InterPro" id="IPR011701">
    <property type="entry name" value="MFS"/>
</dbReference>
<feature type="transmembrane region" description="Helical" evidence="6">
    <location>
        <begin position="142"/>
        <end position="163"/>
    </location>
</feature>
<dbReference type="Proteomes" id="UP000504629">
    <property type="component" value="Unplaced"/>
</dbReference>
<evidence type="ECO:0000256" key="1">
    <source>
        <dbReference type="ARBA" id="ARBA00004141"/>
    </source>
</evidence>
<dbReference type="OrthoDB" id="3026777at2759"/>
<feature type="transmembrane region" description="Helical" evidence="6">
    <location>
        <begin position="175"/>
        <end position="196"/>
    </location>
</feature>
<feature type="transmembrane region" description="Helical" evidence="6">
    <location>
        <begin position="302"/>
        <end position="318"/>
    </location>
</feature>
<name>A0A6J2JCZ1_BOMMA</name>
<feature type="region of interest" description="Disordered" evidence="5">
    <location>
        <begin position="1"/>
        <end position="20"/>
    </location>
</feature>
<keyword evidence="2 6" id="KW-0812">Transmembrane</keyword>
<evidence type="ECO:0000256" key="2">
    <source>
        <dbReference type="ARBA" id="ARBA00022692"/>
    </source>
</evidence>
<dbReference type="InterPro" id="IPR036259">
    <property type="entry name" value="MFS_trans_sf"/>
</dbReference>
<dbReference type="PANTHER" id="PTHR23507">
    <property type="entry name" value="ZGC:174356"/>
    <property type="match status" value="1"/>
</dbReference>
<feature type="compositionally biased region" description="Basic and acidic residues" evidence="5">
    <location>
        <begin position="1"/>
        <end position="10"/>
    </location>
</feature>
<evidence type="ECO:0000256" key="3">
    <source>
        <dbReference type="ARBA" id="ARBA00022989"/>
    </source>
</evidence>
<feature type="transmembrane region" description="Helical" evidence="6">
    <location>
        <begin position="208"/>
        <end position="229"/>
    </location>
</feature>
<dbReference type="PANTHER" id="PTHR23507:SF1">
    <property type="entry name" value="FI18259P1-RELATED"/>
    <property type="match status" value="1"/>
</dbReference>
<evidence type="ECO:0000256" key="5">
    <source>
        <dbReference type="SAM" id="MobiDB-lite"/>
    </source>
</evidence>
<evidence type="ECO:0000256" key="6">
    <source>
        <dbReference type="SAM" id="Phobius"/>
    </source>
</evidence>
<dbReference type="Gene3D" id="1.20.1250.20">
    <property type="entry name" value="MFS general substrate transporter like domains"/>
    <property type="match status" value="1"/>
</dbReference>
<keyword evidence="4 6" id="KW-0472">Membrane</keyword>
<comment type="subcellular location">
    <subcellularLocation>
        <location evidence="1">Membrane</location>
        <topology evidence="1">Multi-pass membrane protein</topology>
    </subcellularLocation>
</comment>
<evidence type="ECO:0000256" key="4">
    <source>
        <dbReference type="ARBA" id="ARBA00023136"/>
    </source>
</evidence>
<feature type="transmembrane region" description="Helical" evidence="6">
    <location>
        <begin position="338"/>
        <end position="358"/>
    </location>
</feature>
<organism evidence="7 8">
    <name type="scientific">Bombyx mandarina</name>
    <name type="common">Wild silk moth</name>
    <name type="synonym">Wild silkworm</name>
    <dbReference type="NCBI Taxonomy" id="7092"/>
    <lineage>
        <taxon>Eukaryota</taxon>
        <taxon>Metazoa</taxon>
        <taxon>Ecdysozoa</taxon>
        <taxon>Arthropoda</taxon>
        <taxon>Hexapoda</taxon>
        <taxon>Insecta</taxon>
        <taxon>Pterygota</taxon>
        <taxon>Neoptera</taxon>
        <taxon>Endopterygota</taxon>
        <taxon>Lepidoptera</taxon>
        <taxon>Glossata</taxon>
        <taxon>Ditrysia</taxon>
        <taxon>Bombycoidea</taxon>
        <taxon>Bombycidae</taxon>
        <taxon>Bombycinae</taxon>
        <taxon>Bombyx</taxon>
    </lineage>
</organism>
<reference evidence="8" key="1">
    <citation type="submission" date="2025-08" db="UniProtKB">
        <authorList>
            <consortium name="RefSeq"/>
        </authorList>
    </citation>
    <scope>IDENTIFICATION</scope>
    <source>
        <tissue evidence="8">Silk gland</tissue>
    </source>
</reference>
<gene>
    <name evidence="8" type="primary">LOC114240141</name>
</gene>
<feature type="transmembrane region" description="Helical" evidence="6">
    <location>
        <begin position="370"/>
        <end position="389"/>
    </location>
</feature>
<dbReference type="SUPFAM" id="SSF103473">
    <property type="entry name" value="MFS general substrate transporter"/>
    <property type="match status" value="1"/>
</dbReference>
<feature type="transmembrane region" description="Helical" evidence="6">
    <location>
        <begin position="462"/>
        <end position="482"/>
    </location>
</feature>
<dbReference type="AlphaFoldDB" id="A0A6J2JCZ1"/>
<dbReference type="GeneID" id="114240141"/>
<evidence type="ECO:0000313" key="8">
    <source>
        <dbReference type="RefSeq" id="XP_028026389.1"/>
    </source>
</evidence>
<keyword evidence="7" id="KW-1185">Reference proteome</keyword>
<protein>
    <submittedName>
        <fullName evidence="8">Proton-coupled folate transporter-like</fullName>
    </submittedName>
</protein>
<dbReference type="GO" id="GO:0022857">
    <property type="term" value="F:transmembrane transporter activity"/>
    <property type="evidence" value="ECO:0007669"/>
    <property type="project" value="InterPro"/>
</dbReference>